<dbReference type="Gene3D" id="1.10.40.30">
    <property type="entry name" value="Fumarase/aspartase (C-terminal domain)"/>
    <property type="match status" value="1"/>
</dbReference>
<dbReference type="InterPro" id="IPR000362">
    <property type="entry name" value="Fumarate_lyase_fam"/>
</dbReference>
<dbReference type="InterPro" id="IPR008948">
    <property type="entry name" value="L-Aspartase-like"/>
</dbReference>
<dbReference type="InterPro" id="IPR024083">
    <property type="entry name" value="Fumarase/histidase_N"/>
</dbReference>
<evidence type="ECO:0000259" key="8">
    <source>
        <dbReference type="Pfam" id="PF10415"/>
    </source>
</evidence>
<dbReference type="FunFam" id="1.10.275.10:FF:000001">
    <property type="entry name" value="Fumarate hydratase, mitochondrial"/>
    <property type="match status" value="1"/>
</dbReference>
<dbReference type="Pfam" id="PF10415">
    <property type="entry name" value="FumaraseC_C"/>
    <property type="match status" value="1"/>
</dbReference>
<accession>A0A7X1NK97</accession>
<dbReference type="InterPro" id="IPR022761">
    <property type="entry name" value="Fumarate_lyase_N"/>
</dbReference>
<dbReference type="PROSITE" id="PS00163">
    <property type="entry name" value="FUMARATE_LYASES"/>
    <property type="match status" value="1"/>
</dbReference>
<sequence>MSTSGARVETDLLGERDVPEDAYYGIHTLRAKENFQISGTTLASYPKLVIALAAVKQAAAEANAELGMLSPMLRDAIVAACEEIREGRLHDQFVVDVIQGGAGTSTNMNANEVICNRALELLGRRRGEYAYLHPNEHVNLAQSTNDVYPTALRIATFFAIEHLLESMARLHAAFDQKAIEFAGLLKLGRTQLQDAVPMTLGQEFSAYAVMLEEDMSRLKEASMLIREINLGATAIGTGITAHPEYARKALKSLTRITGIDLVTAPNLVEATQDCGAFVQISGVLKRIAVKLSKTCNDLRLLSSGPRAGFGEINLPPMQAGSSLMPGKVNPVIPEVVNQIAFEVFGNDLTVTFAAEGGQLQLNAFEPVIASALFRSFKHLTNGCSTLAEKCVKGITANPDRLGENIEQSIALATALNPYIGYKNSTSVAAEAHANGRTIRQVVLRRQLLTEAQLEEALRPEALIKPRAYVASTDHCTASNDGVHNVESIQVGMT</sequence>
<dbReference type="GO" id="GO:0008797">
    <property type="term" value="F:aspartate ammonia-lyase activity"/>
    <property type="evidence" value="ECO:0007669"/>
    <property type="project" value="UniProtKB-UniRule"/>
</dbReference>
<comment type="catalytic activity">
    <reaction evidence="6">
        <text>L-aspartate = fumarate + NH4(+)</text>
        <dbReference type="Rhea" id="RHEA:16601"/>
        <dbReference type="ChEBI" id="CHEBI:28938"/>
        <dbReference type="ChEBI" id="CHEBI:29806"/>
        <dbReference type="ChEBI" id="CHEBI:29991"/>
        <dbReference type="EC" id="4.3.1.1"/>
    </reaction>
</comment>
<dbReference type="PRINTS" id="PR00149">
    <property type="entry name" value="FUMRATELYASE"/>
</dbReference>
<evidence type="ECO:0000256" key="2">
    <source>
        <dbReference type="ARBA" id="ARBA00012992"/>
    </source>
</evidence>
<dbReference type="InterPro" id="IPR018951">
    <property type="entry name" value="Fumarase_C_C"/>
</dbReference>
<keyword evidence="4 6" id="KW-0456">Lyase</keyword>
<dbReference type="GO" id="GO:0006099">
    <property type="term" value="P:tricarboxylic acid cycle"/>
    <property type="evidence" value="ECO:0007669"/>
    <property type="project" value="InterPro"/>
</dbReference>
<dbReference type="FunFam" id="1.10.40.30:FF:000002">
    <property type="entry name" value="Fumarate hydratase class II"/>
    <property type="match status" value="1"/>
</dbReference>
<dbReference type="Proteomes" id="UP000484381">
    <property type="component" value="Unassembled WGS sequence"/>
</dbReference>
<dbReference type="GO" id="GO:0005829">
    <property type="term" value="C:cytosol"/>
    <property type="evidence" value="ECO:0007669"/>
    <property type="project" value="TreeGrafter"/>
</dbReference>
<dbReference type="GO" id="GO:0006531">
    <property type="term" value="P:aspartate metabolic process"/>
    <property type="evidence" value="ECO:0007669"/>
    <property type="project" value="InterPro"/>
</dbReference>
<name>A0A7X1NK97_9BURK</name>
<organism evidence="9 10">
    <name type="scientific">Paraburkholderia franconis</name>
    <dbReference type="NCBI Taxonomy" id="2654983"/>
    <lineage>
        <taxon>Bacteria</taxon>
        <taxon>Pseudomonadati</taxon>
        <taxon>Pseudomonadota</taxon>
        <taxon>Betaproteobacteria</taxon>
        <taxon>Burkholderiales</taxon>
        <taxon>Burkholderiaceae</taxon>
        <taxon>Paraburkholderia</taxon>
    </lineage>
</organism>
<evidence type="ECO:0000256" key="5">
    <source>
        <dbReference type="NCBIfam" id="TIGR00839"/>
    </source>
</evidence>
<dbReference type="Pfam" id="PF00206">
    <property type="entry name" value="Lyase_1"/>
    <property type="match status" value="1"/>
</dbReference>
<dbReference type="EMBL" id="WHNP01000118">
    <property type="protein sequence ID" value="MPW23552.1"/>
    <property type="molecule type" value="Genomic_DNA"/>
</dbReference>
<dbReference type="EC" id="4.3.1.1" evidence="2 5"/>
<evidence type="ECO:0000259" key="7">
    <source>
        <dbReference type="Pfam" id="PF00206"/>
    </source>
</evidence>
<protein>
    <recommendedName>
        <fullName evidence="3 5">Aspartate ammonia-lyase</fullName>
        <shortName evidence="6">Aspartase</shortName>
        <ecNumber evidence="2 5">4.3.1.1</ecNumber>
    </recommendedName>
</protein>
<dbReference type="AlphaFoldDB" id="A0A7X1NK97"/>
<dbReference type="InterPro" id="IPR020557">
    <property type="entry name" value="Fumarate_lyase_CS"/>
</dbReference>
<dbReference type="FunFam" id="1.20.200.10:FF:000001">
    <property type="entry name" value="Fumarate hydratase, mitochondrial"/>
    <property type="match status" value="1"/>
</dbReference>
<comment type="caution">
    <text evidence="9">The sequence shown here is derived from an EMBL/GenBank/DDBJ whole genome shotgun (WGS) entry which is preliminary data.</text>
</comment>
<dbReference type="Gene3D" id="1.20.200.10">
    <property type="entry name" value="Fumarase/aspartase (Central domain)"/>
    <property type="match status" value="1"/>
</dbReference>
<gene>
    <name evidence="9" type="primary">aspA</name>
    <name evidence="9" type="ORF">GCT13_44255</name>
</gene>
<dbReference type="NCBIfam" id="TIGR00839">
    <property type="entry name" value="aspA"/>
    <property type="match status" value="1"/>
</dbReference>
<dbReference type="InterPro" id="IPR004708">
    <property type="entry name" value="ApsA"/>
</dbReference>
<evidence type="ECO:0000256" key="6">
    <source>
        <dbReference type="RuleBase" id="RU362017"/>
    </source>
</evidence>
<keyword evidence="10" id="KW-1185">Reference proteome</keyword>
<dbReference type="NCBIfam" id="NF008909">
    <property type="entry name" value="PRK12273.1"/>
    <property type="match status" value="1"/>
</dbReference>
<evidence type="ECO:0000313" key="9">
    <source>
        <dbReference type="EMBL" id="MPW23552.1"/>
    </source>
</evidence>
<dbReference type="InterPro" id="IPR051546">
    <property type="entry name" value="Aspartate_Ammonia-Lyase"/>
</dbReference>
<feature type="domain" description="Fumarase C C-terminal" evidence="8">
    <location>
        <begin position="411"/>
        <end position="463"/>
    </location>
</feature>
<dbReference type="PANTHER" id="PTHR42696">
    <property type="entry name" value="ASPARTATE AMMONIA-LYASE"/>
    <property type="match status" value="1"/>
</dbReference>
<evidence type="ECO:0000313" key="10">
    <source>
        <dbReference type="Proteomes" id="UP000484381"/>
    </source>
</evidence>
<dbReference type="SUPFAM" id="SSF48557">
    <property type="entry name" value="L-aspartase-like"/>
    <property type="match status" value="1"/>
</dbReference>
<dbReference type="RefSeq" id="WP_152768036.1">
    <property type="nucleotide sequence ID" value="NZ_WHNP01000118.1"/>
</dbReference>
<reference evidence="9 10" key="1">
    <citation type="submission" date="2019-10" db="EMBL/GenBank/DDBJ databases">
        <title>Paraburkholderia sp. isolated from nodules of Mimosa pudica from Brazilian Atlantic Forest soils.</title>
        <authorList>
            <person name="Paulitsch F."/>
            <person name="Hungria M."/>
            <person name="Dall'Agnol R."/>
        </authorList>
    </citation>
    <scope>NUCLEOTIDE SEQUENCE [LARGE SCALE GENOMIC DNA]</scope>
    <source>
        <strain evidence="9 10">CNPSo 3157</strain>
    </source>
</reference>
<comment type="similarity">
    <text evidence="1 6">Belongs to the class-II fumarase/aspartase family. Aspartase subfamily.</text>
</comment>
<dbReference type="CDD" id="cd01357">
    <property type="entry name" value="Aspartase"/>
    <property type="match status" value="1"/>
</dbReference>
<dbReference type="Gene3D" id="1.10.275.10">
    <property type="entry name" value="Fumarase/aspartase (N-terminal domain)"/>
    <property type="match status" value="1"/>
</dbReference>
<proteinExistence type="inferred from homology"/>
<evidence type="ECO:0000256" key="3">
    <source>
        <dbReference type="ARBA" id="ARBA00016146"/>
    </source>
</evidence>
<feature type="domain" description="Fumarate lyase N-terminal" evidence="7">
    <location>
        <begin position="14"/>
        <end position="345"/>
    </location>
</feature>
<evidence type="ECO:0000256" key="1">
    <source>
        <dbReference type="ARBA" id="ARBA00005596"/>
    </source>
</evidence>
<dbReference type="PANTHER" id="PTHR42696:SF2">
    <property type="entry name" value="ASPARTATE AMMONIA-LYASE"/>
    <property type="match status" value="1"/>
</dbReference>
<evidence type="ECO:0000256" key="4">
    <source>
        <dbReference type="ARBA" id="ARBA00023239"/>
    </source>
</evidence>